<dbReference type="Proteomes" id="UP001447188">
    <property type="component" value="Unassembled WGS sequence"/>
</dbReference>
<gene>
    <name evidence="4" type="ORF">Q9L58_005994</name>
</gene>
<comment type="subcellular location">
    <subcellularLocation>
        <location evidence="1">Nucleus</location>
    </subcellularLocation>
</comment>
<feature type="compositionally biased region" description="Basic and acidic residues" evidence="3">
    <location>
        <begin position="258"/>
        <end position="271"/>
    </location>
</feature>
<accession>A0ABR3GGZ7</accession>
<dbReference type="PANTHER" id="PTHR12214">
    <property type="entry name" value="GC-RICH SEQUENCE DNA-BINDING FACTOR"/>
    <property type="match status" value="1"/>
</dbReference>
<name>A0ABR3GGZ7_9PEZI</name>
<comment type="caution">
    <text evidence="4">The sequence shown here is derived from an EMBL/GenBank/DDBJ whole genome shotgun (WGS) entry which is preliminary data.</text>
</comment>
<feature type="compositionally biased region" description="Acidic residues" evidence="3">
    <location>
        <begin position="131"/>
        <end position="145"/>
    </location>
</feature>
<keyword evidence="5" id="KW-1185">Reference proteome</keyword>
<feature type="region of interest" description="Disordered" evidence="3">
    <location>
        <begin position="256"/>
        <end position="335"/>
    </location>
</feature>
<dbReference type="InterPro" id="IPR012890">
    <property type="entry name" value="GCFC2-like"/>
</dbReference>
<organism evidence="4 5">
    <name type="scientific">Discina gigas</name>
    <dbReference type="NCBI Taxonomy" id="1032678"/>
    <lineage>
        <taxon>Eukaryota</taxon>
        <taxon>Fungi</taxon>
        <taxon>Dikarya</taxon>
        <taxon>Ascomycota</taxon>
        <taxon>Pezizomycotina</taxon>
        <taxon>Pezizomycetes</taxon>
        <taxon>Pezizales</taxon>
        <taxon>Discinaceae</taxon>
        <taxon>Discina</taxon>
    </lineage>
</organism>
<dbReference type="Pfam" id="PF15458">
    <property type="entry name" value="NTR2"/>
    <property type="match status" value="1"/>
</dbReference>
<evidence type="ECO:0000256" key="2">
    <source>
        <dbReference type="ARBA" id="ARBA00023242"/>
    </source>
</evidence>
<dbReference type="EMBL" id="JBBBZM010000078">
    <property type="protein sequence ID" value="KAL0635065.1"/>
    <property type="molecule type" value="Genomic_DNA"/>
</dbReference>
<feature type="region of interest" description="Disordered" evidence="3">
    <location>
        <begin position="1"/>
        <end position="69"/>
    </location>
</feature>
<feature type="region of interest" description="Disordered" evidence="3">
    <location>
        <begin position="87"/>
        <end position="145"/>
    </location>
</feature>
<feature type="compositionally biased region" description="Basic and acidic residues" evidence="3">
    <location>
        <begin position="111"/>
        <end position="121"/>
    </location>
</feature>
<sequence>MRSSFASRRPKARKIEADEEEEKAEEDDSLAPSRPKLTKNKRSTLRLSFGPEAGTTASSDPTADDETPIVLKKSALSRKAIERSAARKAGLAAGVVGTDQLNATSASERPSYSKEYLEELKSSTPTKPVAEEELNEEGNGGDDYDMILDDEVMSVVKAGNQRAVVRLDDAAPVGTTGILDEGLVRVLKARRAERSTRSKAGDFISLNGDEDLDDGDDEILLKSKKKSRLRGLDDGGFDDEDMEKYIEDEQIVLGGKAAQREQERRRREGIRDTINQAEGINSDDDPDSDFSRDSLAEEWERDQIRKGAFSANAPGSVASDLEMLTRQPPKVTPLPNLKDALKRLEDSLAAMEFRRTQTARHVDTLVYEKREIAQRENMVQDRLKKAGEEYEKLRGELGMGGGGPEGLVSRGLESFGNTPIRVAEDS</sequence>
<feature type="region of interest" description="Disordered" evidence="3">
    <location>
        <begin position="394"/>
        <end position="426"/>
    </location>
</feature>
<keyword evidence="2" id="KW-0539">Nucleus</keyword>
<feature type="compositionally biased region" description="Polar residues" evidence="3">
    <location>
        <begin position="99"/>
        <end position="110"/>
    </location>
</feature>
<evidence type="ECO:0000256" key="3">
    <source>
        <dbReference type="SAM" id="MobiDB-lite"/>
    </source>
</evidence>
<dbReference type="InterPro" id="IPR028211">
    <property type="entry name" value="Ntr2"/>
</dbReference>
<protein>
    <submittedName>
        <fullName evidence="4">Uncharacterized protein</fullName>
    </submittedName>
</protein>
<feature type="compositionally biased region" description="Acidic residues" evidence="3">
    <location>
        <begin position="17"/>
        <end position="29"/>
    </location>
</feature>
<proteinExistence type="predicted"/>
<reference evidence="4 5" key="1">
    <citation type="submission" date="2024-02" db="EMBL/GenBank/DDBJ databases">
        <title>Discinaceae phylogenomics.</title>
        <authorList>
            <person name="Dirks A.C."/>
            <person name="James T.Y."/>
        </authorList>
    </citation>
    <scope>NUCLEOTIDE SEQUENCE [LARGE SCALE GENOMIC DNA]</scope>
    <source>
        <strain evidence="4 5">ACD0624</strain>
    </source>
</reference>
<evidence type="ECO:0000313" key="5">
    <source>
        <dbReference type="Proteomes" id="UP001447188"/>
    </source>
</evidence>
<evidence type="ECO:0000256" key="1">
    <source>
        <dbReference type="ARBA" id="ARBA00004123"/>
    </source>
</evidence>
<dbReference type="PANTHER" id="PTHR12214:SF0">
    <property type="entry name" value="LD29489P"/>
    <property type="match status" value="1"/>
</dbReference>
<evidence type="ECO:0000313" key="4">
    <source>
        <dbReference type="EMBL" id="KAL0635065.1"/>
    </source>
</evidence>